<keyword evidence="2" id="KW-0808">Transferase</keyword>
<accession>A0A5L8QLN7</accession>
<sequence length="261" mass="29136">MSNANAWDDMSNSYPRYNDSAMKKDVNFVLNWCEEIGVRFEGKSIIDIGCGTGTVAIPLASKGAKVCRIDLSPGMLEVLENDAKTLGIDSLITTFISDWDSYEIKDKFDIVLTSLTPALHSDENVIKAFSAAKDIGIYVGWGDYKKSKFLDILIDSHKQTPQKPVRGCIKAAQFKDILDKNGILFKTTSFESSWENKLSMDQAINYSNAILKRCELIPDSKIIDEVLAKFQQNDKVIISTDAQKSIILYAISDSAKKKYFS</sequence>
<proteinExistence type="predicted"/>
<dbReference type="SUPFAM" id="SSF53335">
    <property type="entry name" value="S-adenosyl-L-methionine-dependent methyltransferases"/>
    <property type="match status" value="1"/>
</dbReference>
<dbReference type="InterPro" id="IPR041698">
    <property type="entry name" value="Methyltransf_25"/>
</dbReference>
<gene>
    <name evidence="2" type="ORF">AAH17_04640</name>
</gene>
<dbReference type="Gene3D" id="3.40.50.150">
    <property type="entry name" value="Vaccinia Virus protein VP39"/>
    <property type="match status" value="1"/>
</dbReference>
<comment type="caution">
    <text evidence="2">The sequence shown here is derived from an EMBL/GenBank/DDBJ whole genome shotgun (WGS) entry which is preliminary data.</text>
</comment>
<dbReference type="GO" id="GO:0032259">
    <property type="term" value="P:methylation"/>
    <property type="evidence" value="ECO:0007669"/>
    <property type="project" value="UniProtKB-KW"/>
</dbReference>
<dbReference type="GO" id="GO:0008168">
    <property type="term" value="F:methyltransferase activity"/>
    <property type="evidence" value="ECO:0007669"/>
    <property type="project" value="UniProtKB-KW"/>
</dbReference>
<evidence type="ECO:0000313" key="2">
    <source>
        <dbReference type="EMBL" id="EAK0452943.1"/>
    </source>
</evidence>
<dbReference type="RefSeq" id="WP_152789330.1">
    <property type="nucleotide sequence ID" value="NZ_AACKKR020000027.1"/>
</dbReference>
<dbReference type="CDD" id="cd02440">
    <property type="entry name" value="AdoMet_MTases"/>
    <property type="match status" value="1"/>
</dbReference>
<dbReference type="EMBL" id="AACCXK010000006">
    <property type="protein sequence ID" value="EAK0452943.1"/>
    <property type="molecule type" value="Genomic_DNA"/>
</dbReference>
<reference evidence="2" key="1">
    <citation type="submission" date="2018-05" db="EMBL/GenBank/DDBJ databases">
        <authorList>
            <consortium name="PulseNet: The National Subtyping Network for Foodborne Disease Surveillance"/>
            <person name="Tarr C.L."/>
            <person name="Trees E."/>
            <person name="Katz L.S."/>
            <person name="Carleton-Romer H.A."/>
            <person name="Stroika S."/>
            <person name="Kucerova Z."/>
            <person name="Roache K.F."/>
            <person name="Sabol A.L."/>
            <person name="Besser J."/>
            <person name="Gerner-Smidt P."/>
        </authorList>
    </citation>
    <scope>NUCLEOTIDE SEQUENCE</scope>
    <source>
        <strain evidence="2">2014D-0197</strain>
    </source>
</reference>
<protein>
    <submittedName>
        <fullName evidence="2">Class I SAM-dependent methyltransferase</fullName>
    </submittedName>
</protein>
<keyword evidence="2" id="KW-0489">Methyltransferase</keyword>
<organism evidence="2">
    <name type="scientific">Campylobacter fetus</name>
    <dbReference type="NCBI Taxonomy" id="196"/>
    <lineage>
        <taxon>Bacteria</taxon>
        <taxon>Pseudomonadati</taxon>
        <taxon>Campylobacterota</taxon>
        <taxon>Epsilonproteobacteria</taxon>
        <taxon>Campylobacterales</taxon>
        <taxon>Campylobacteraceae</taxon>
        <taxon>Campylobacter</taxon>
    </lineage>
</organism>
<dbReference type="Pfam" id="PF13649">
    <property type="entry name" value="Methyltransf_25"/>
    <property type="match status" value="1"/>
</dbReference>
<evidence type="ECO:0000259" key="1">
    <source>
        <dbReference type="Pfam" id="PF13649"/>
    </source>
</evidence>
<dbReference type="AlphaFoldDB" id="A0A5L8QLN7"/>
<dbReference type="InterPro" id="IPR029063">
    <property type="entry name" value="SAM-dependent_MTases_sf"/>
</dbReference>
<feature type="domain" description="Methyltransferase" evidence="1">
    <location>
        <begin position="45"/>
        <end position="132"/>
    </location>
</feature>
<name>A0A5L8QLN7_CAMFE</name>